<evidence type="ECO:0000313" key="3">
    <source>
        <dbReference type="EMBL" id="KRH00262.1"/>
    </source>
</evidence>
<sequence length="410" mass="46765">MAKPNNAKPGCFSDFFQLLFCAEDGNSSPMHPSNHITKPYATEVVHSHKDAMAKNATKPGVVARLMGLDSLPSTKLVSNTNNTPDSIPRSRSVNFVDYLRKFDTTSQANHHQVKTTSASFREVPSLLQHKNKNNDLVVFYWNNESEDQEVVSFLRKQEMGLGESRQRKKQGSKNKEIVSVTKERSHTKRKKISKFENEPRVVLPLKHSSKVRNHHETKVLAPVSACSKSCSNSRRKCGSGPSGLRPSSNLPNKQKKVFSEPKCTKKTKKQQSTKKIDTECSTENFSPISVLDDYDYSFLYGPDFPDYTSPVMPKIKWESSEQLFMSDNVGDRASKNKGYSYPDINKKEEYLSELMVKLRNLTQNEMRESDFTPKRMCESGSYEEICMEYEHKIFDILLNEVVNELVELSY</sequence>
<dbReference type="PaxDb" id="3847-GLYMA18G43200.1"/>
<gene>
    <name evidence="4" type="primary">LOC100775965</name>
    <name evidence="3" type="ORF">GLYMA_18G202500</name>
</gene>
<reference evidence="3" key="3">
    <citation type="submission" date="2018-07" db="EMBL/GenBank/DDBJ databases">
        <title>WGS assembly of Glycine max.</title>
        <authorList>
            <person name="Schmutz J."/>
            <person name="Cannon S."/>
            <person name="Schlueter J."/>
            <person name="Ma J."/>
            <person name="Mitros T."/>
            <person name="Nelson W."/>
            <person name="Hyten D."/>
            <person name="Song Q."/>
            <person name="Thelen J."/>
            <person name="Cheng J."/>
            <person name="Xu D."/>
            <person name="Hellsten U."/>
            <person name="May G."/>
            <person name="Yu Y."/>
            <person name="Sakurai T."/>
            <person name="Umezawa T."/>
            <person name="Bhattacharyya M."/>
            <person name="Sandhu D."/>
            <person name="Valliyodan B."/>
            <person name="Lindquist E."/>
            <person name="Peto M."/>
            <person name="Grant D."/>
            <person name="Shu S."/>
            <person name="Goodstein D."/>
            <person name="Barry K."/>
            <person name="Futrell-Griggs M."/>
            <person name="Abernathy B."/>
            <person name="Du J."/>
            <person name="Tian Z."/>
            <person name="Zhu L."/>
            <person name="Gill N."/>
            <person name="Joshi T."/>
            <person name="Libault M."/>
            <person name="Sethuraman A."/>
            <person name="Zhang X."/>
            <person name="Shinozaki K."/>
            <person name="Nguyen H."/>
            <person name="Wing R."/>
            <person name="Cregan P."/>
            <person name="Specht J."/>
            <person name="Grimwood J."/>
            <person name="Rokhsar D."/>
            <person name="Stacey G."/>
            <person name="Shoemaker R."/>
            <person name="Jackson S."/>
        </authorList>
    </citation>
    <scope>NUCLEOTIDE SEQUENCE</scope>
    <source>
        <tissue evidence="3">Callus</tissue>
    </source>
</reference>
<accession>I1N2Y6</accession>
<feature type="domain" description="DUF3741" evidence="2">
    <location>
        <begin position="59"/>
        <end position="75"/>
    </location>
</feature>
<feature type="region of interest" description="Disordered" evidence="1">
    <location>
        <begin position="161"/>
        <end position="192"/>
    </location>
</feature>
<evidence type="ECO:0000313" key="5">
    <source>
        <dbReference type="Proteomes" id="UP000008827"/>
    </source>
</evidence>
<dbReference type="KEGG" id="gmx:100775965"/>
<dbReference type="PANTHER" id="PTHR35499">
    <property type="entry name" value="OS05G0128300 PROTEIN"/>
    <property type="match status" value="1"/>
</dbReference>
<dbReference type="OrthoDB" id="1670627at2759"/>
<dbReference type="GeneID" id="100775965"/>
<dbReference type="Proteomes" id="UP000008827">
    <property type="component" value="Chromosome 18"/>
</dbReference>
<dbReference type="PANTHER" id="PTHR35499:SF4">
    <property type="entry name" value="ALC-INTERACTING PROTEIN 1"/>
    <property type="match status" value="1"/>
</dbReference>
<keyword evidence="5" id="KW-1185">Reference proteome</keyword>
<dbReference type="HOGENOM" id="CLU_042596_0_0_1"/>
<proteinExistence type="predicted"/>
<dbReference type="eggNOG" id="ENOG502RYYY">
    <property type="taxonomic scope" value="Eukaryota"/>
</dbReference>
<dbReference type="AlphaFoldDB" id="I1N2Y6"/>
<dbReference type="InterPro" id="IPR032795">
    <property type="entry name" value="DUF3741-assoc"/>
</dbReference>
<feature type="compositionally biased region" description="Basic and acidic residues" evidence="1">
    <location>
        <begin position="173"/>
        <end position="184"/>
    </location>
</feature>
<evidence type="ECO:0000256" key="1">
    <source>
        <dbReference type="SAM" id="MobiDB-lite"/>
    </source>
</evidence>
<name>I1N2Y6_SOYBN</name>
<reference evidence="4" key="2">
    <citation type="submission" date="2018-02" db="UniProtKB">
        <authorList>
            <consortium name="EnsemblPlants"/>
        </authorList>
    </citation>
    <scope>IDENTIFICATION</scope>
    <source>
        <strain evidence="4">Williams 82</strain>
    </source>
</reference>
<evidence type="ECO:0000259" key="2">
    <source>
        <dbReference type="Pfam" id="PF14383"/>
    </source>
</evidence>
<dbReference type="RefSeq" id="XP_003552255.1">
    <property type="nucleotide sequence ID" value="XM_003552207.5"/>
</dbReference>
<organism evidence="4">
    <name type="scientific">Glycine max</name>
    <name type="common">Soybean</name>
    <name type="synonym">Glycine hispida</name>
    <dbReference type="NCBI Taxonomy" id="3847"/>
    <lineage>
        <taxon>Eukaryota</taxon>
        <taxon>Viridiplantae</taxon>
        <taxon>Streptophyta</taxon>
        <taxon>Embryophyta</taxon>
        <taxon>Tracheophyta</taxon>
        <taxon>Spermatophyta</taxon>
        <taxon>Magnoliopsida</taxon>
        <taxon>eudicotyledons</taxon>
        <taxon>Gunneridae</taxon>
        <taxon>Pentapetalae</taxon>
        <taxon>rosids</taxon>
        <taxon>fabids</taxon>
        <taxon>Fabales</taxon>
        <taxon>Fabaceae</taxon>
        <taxon>Papilionoideae</taxon>
        <taxon>50 kb inversion clade</taxon>
        <taxon>NPAAA clade</taxon>
        <taxon>indigoferoid/millettioid clade</taxon>
        <taxon>Phaseoleae</taxon>
        <taxon>Glycine</taxon>
        <taxon>Glycine subgen. Soja</taxon>
    </lineage>
</organism>
<dbReference type="EMBL" id="CM000851">
    <property type="protein sequence ID" value="KRH00262.1"/>
    <property type="molecule type" value="Genomic_DNA"/>
</dbReference>
<dbReference type="Gramene" id="KRH00262">
    <property type="protein sequence ID" value="KRH00262"/>
    <property type="gene ID" value="GLYMA_18G202500"/>
</dbReference>
<dbReference type="SMR" id="I1N2Y6"/>
<protein>
    <recommendedName>
        <fullName evidence="2">DUF3741 domain-containing protein</fullName>
    </recommendedName>
</protein>
<dbReference type="EnsemblPlants" id="KRH00262">
    <property type="protein sequence ID" value="KRH00262"/>
    <property type="gene ID" value="GLYMA_18G202500"/>
</dbReference>
<dbReference type="Pfam" id="PF14383">
    <property type="entry name" value="VARLMGL"/>
    <property type="match status" value="1"/>
</dbReference>
<evidence type="ECO:0000313" key="4">
    <source>
        <dbReference type="EnsemblPlants" id="KRH00262"/>
    </source>
</evidence>
<dbReference type="OMA" id="QANHHQV"/>
<reference evidence="3 4" key="1">
    <citation type="journal article" date="2010" name="Nature">
        <title>Genome sequence of the palaeopolyploid soybean.</title>
        <authorList>
            <person name="Schmutz J."/>
            <person name="Cannon S.B."/>
            <person name="Schlueter J."/>
            <person name="Ma J."/>
            <person name="Mitros T."/>
            <person name="Nelson W."/>
            <person name="Hyten D.L."/>
            <person name="Song Q."/>
            <person name="Thelen J.J."/>
            <person name="Cheng J."/>
            <person name="Xu D."/>
            <person name="Hellsten U."/>
            <person name="May G.D."/>
            <person name="Yu Y."/>
            <person name="Sakurai T."/>
            <person name="Umezawa T."/>
            <person name="Bhattacharyya M.K."/>
            <person name="Sandhu D."/>
            <person name="Valliyodan B."/>
            <person name="Lindquist E."/>
            <person name="Peto M."/>
            <person name="Grant D."/>
            <person name="Shu S."/>
            <person name="Goodstein D."/>
            <person name="Barry K."/>
            <person name="Futrell-Griggs M."/>
            <person name="Abernathy B."/>
            <person name="Du J."/>
            <person name="Tian Z."/>
            <person name="Zhu L."/>
            <person name="Gill N."/>
            <person name="Joshi T."/>
            <person name="Libault M."/>
            <person name="Sethuraman A."/>
            <person name="Zhang X.-C."/>
            <person name="Shinozaki K."/>
            <person name="Nguyen H.T."/>
            <person name="Wing R.A."/>
            <person name="Cregan P."/>
            <person name="Specht J."/>
            <person name="Grimwood J."/>
            <person name="Rokhsar D."/>
            <person name="Stacey G."/>
            <person name="Shoemaker R.C."/>
            <person name="Jackson S.A."/>
        </authorList>
    </citation>
    <scope>NUCLEOTIDE SEQUENCE [LARGE SCALE GENOMIC DNA]</scope>
    <source>
        <strain evidence="4">cv. Williams 82</strain>
        <tissue evidence="3">Callus</tissue>
    </source>
</reference>
<feature type="region of interest" description="Disordered" evidence="1">
    <location>
        <begin position="228"/>
        <end position="270"/>
    </location>
</feature>